<reference evidence="2 3" key="2">
    <citation type="submission" date="2021-03" db="EMBL/GenBank/DDBJ databases">
        <title>P. granadensis CT364 genome publication.</title>
        <authorList>
            <person name="Stach J."/>
            <person name="Montero-Calasanz Md.C."/>
        </authorList>
    </citation>
    <scope>NUCLEOTIDE SEQUENCE [LARGE SCALE GENOMIC DNA]</scope>
    <source>
        <strain evidence="2 3">CT364</strain>
    </source>
</reference>
<name>A0ABX7G912_9PSED</name>
<evidence type="ECO:0000313" key="2">
    <source>
        <dbReference type="EMBL" id="QRK81818.1"/>
    </source>
</evidence>
<dbReference type="SUPFAM" id="SSF110849">
    <property type="entry name" value="ParB/Sulfiredoxin"/>
    <property type="match status" value="1"/>
</dbReference>
<organism evidence="2 3">
    <name type="scientific">Pseudomonas granadensis</name>
    <dbReference type="NCBI Taxonomy" id="1421430"/>
    <lineage>
        <taxon>Bacteria</taxon>
        <taxon>Pseudomonadati</taxon>
        <taxon>Pseudomonadota</taxon>
        <taxon>Gammaproteobacteria</taxon>
        <taxon>Pseudomonadales</taxon>
        <taxon>Pseudomonadaceae</taxon>
        <taxon>Pseudomonas</taxon>
    </lineage>
</organism>
<dbReference type="EMBL" id="CP069352">
    <property type="protein sequence ID" value="QRK81818.1"/>
    <property type="molecule type" value="Genomic_DNA"/>
</dbReference>
<protein>
    <submittedName>
        <fullName evidence="2">ParB family protein</fullName>
    </submittedName>
</protein>
<dbReference type="Proteomes" id="UP000663686">
    <property type="component" value="Chromosome"/>
</dbReference>
<feature type="region of interest" description="Disordered" evidence="1">
    <location>
        <begin position="1"/>
        <end position="29"/>
    </location>
</feature>
<accession>A0ABX7G912</accession>
<gene>
    <name evidence="2" type="ORF">JN757_14570</name>
</gene>
<dbReference type="NCBIfam" id="TIGR03764">
    <property type="entry name" value="ICE_PFGI_1_parB"/>
    <property type="match status" value="1"/>
</dbReference>
<reference evidence="2 3" key="1">
    <citation type="submission" date="2021-02" db="EMBL/GenBank/DDBJ databases">
        <authorList>
            <person name="Cea Torrescassana E."/>
        </authorList>
    </citation>
    <scope>NUCLEOTIDE SEQUENCE [LARGE SCALE GENOMIC DNA]</scope>
    <source>
        <strain evidence="2 3">CT364</strain>
    </source>
</reference>
<evidence type="ECO:0000313" key="3">
    <source>
        <dbReference type="Proteomes" id="UP000663686"/>
    </source>
</evidence>
<keyword evidence="3" id="KW-1185">Reference proteome</keyword>
<evidence type="ECO:0000256" key="1">
    <source>
        <dbReference type="SAM" id="MobiDB-lite"/>
    </source>
</evidence>
<dbReference type="InterPro" id="IPR022304">
    <property type="entry name" value="ICE_PFGI_1_ParB"/>
</dbReference>
<feature type="compositionally biased region" description="Basic and acidic residues" evidence="1">
    <location>
        <begin position="10"/>
        <end position="19"/>
    </location>
</feature>
<dbReference type="RefSeq" id="WP_203417972.1">
    <property type="nucleotide sequence ID" value="NZ_CP069352.1"/>
</dbReference>
<dbReference type="InterPro" id="IPR036086">
    <property type="entry name" value="ParB/Sulfiredoxin_sf"/>
</dbReference>
<proteinExistence type="predicted"/>
<sequence>MNVPSNPSLPDEKCKRSVETKPANAPLDLDDPVIDTPVIVTLDQLKPYDLNPRVTQNPKYEEIKASIRQRGLDAPPSITRRPGETHYRVRNGGNTRLAILRELWSETKDDQFFHLSCLFRPWPKRGEIIALTGHLAENELRGGLTFIERALGVEKARSLYESESGTVLSQSELSRRLTADGYPVHQSHISRMRDAVEHLLPAIPNQLYGGLGRHQVERLAVMRRSLANIWSQLSKGKALEIDFPSLFHESLVIFDGPLADFSIARVQDEMVGQMAHCLGVDYETLFLIVDSGERRELALTTLSPGGASPQLLPDVSVAQQSPETPIAATSMNAVSQSTETPSQPMLATANVEQRSEDLADEHIGDQSAHSNDVLPFTQGSLFPIKDIWNIEPNLDEPQRLRTHISQFAREICQDVANADLITEVNEGLGFQCCPGVEAEGSSPSSLEGLLTTLSTGTASVTGPVGIGSLFLGSSESAAQSARLSDASLVKLFRLIRLARRLIDLQEHDHPSAALFQKEPL</sequence>